<reference evidence="1 2" key="1">
    <citation type="submission" date="2015-03" db="EMBL/GenBank/DDBJ databases">
        <title>Genome sequence of Variovorax paradoxus TBEA6.</title>
        <authorList>
            <person name="Poehlein A."/>
            <person name="Schuldes J."/>
            <person name="Wuebbeler J.H."/>
            <person name="Hiessl S."/>
            <person name="Steinbuechel A."/>
            <person name="Daniel R."/>
        </authorList>
    </citation>
    <scope>NUCLEOTIDE SEQUENCE [LARGE SCALE GENOMIC DNA]</scope>
    <source>
        <strain evidence="1 2">TBEA6</strain>
    </source>
</reference>
<evidence type="ECO:0000313" key="2">
    <source>
        <dbReference type="Proteomes" id="UP000035170"/>
    </source>
</evidence>
<name>A0A0H2M7R5_VARPD</name>
<protein>
    <submittedName>
        <fullName evidence="1">Uncharacterized protein</fullName>
    </submittedName>
</protein>
<dbReference type="Proteomes" id="UP000035170">
    <property type="component" value="Unassembled WGS sequence"/>
</dbReference>
<keyword evidence="2" id="KW-1185">Reference proteome</keyword>
<evidence type="ECO:0000313" key="1">
    <source>
        <dbReference type="EMBL" id="KLN58373.1"/>
    </source>
</evidence>
<gene>
    <name evidence="1" type="ORF">VPARA_04880</name>
</gene>
<sequence length="58" mass="6358">MEAARGLDQDRHDWAAVTSLCQAIETNRAEREIEDALVLMKPVASAARMGCMTGSRHS</sequence>
<organism evidence="1 2">
    <name type="scientific">Variovorax paradoxus</name>
    <dbReference type="NCBI Taxonomy" id="34073"/>
    <lineage>
        <taxon>Bacteria</taxon>
        <taxon>Pseudomonadati</taxon>
        <taxon>Pseudomonadota</taxon>
        <taxon>Betaproteobacteria</taxon>
        <taxon>Burkholderiales</taxon>
        <taxon>Comamonadaceae</taxon>
        <taxon>Variovorax</taxon>
    </lineage>
</organism>
<comment type="caution">
    <text evidence="1">The sequence shown here is derived from an EMBL/GenBank/DDBJ whole genome shotgun (WGS) entry which is preliminary data.</text>
</comment>
<accession>A0A0H2M7R5</accession>
<dbReference type="PATRIC" id="fig|34073.19.peg.488"/>
<dbReference type="AlphaFoldDB" id="A0A0H2M7R5"/>
<dbReference type="EMBL" id="JZWI01000003">
    <property type="protein sequence ID" value="KLN58373.1"/>
    <property type="molecule type" value="Genomic_DNA"/>
</dbReference>
<proteinExistence type="predicted"/>